<dbReference type="Proteomes" id="UP000001208">
    <property type="component" value="Chromosome"/>
</dbReference>
<sequence>MAWERINGQERQISVLRRAIKTNRLPNAFLFTGPEGVGKEAVAIELAKVLNCDSPNALLTAEACEKCESCKKISALKHPNLEFIFPVEKILLEKTSETGADRAKQEDALERMKALLEEKRRNPYHSLRMDKAMGILKDQILLLQEKAAYKPLAGKKRVFILSQAESMNEASANKLLKLLEEPPPYVLFILVSSQPEMLLPTIVSRCQPLRFSKLRPEEIREFLERQSFSLEADAERFIASFSRGNLNHVVQMAFQSVENREKPELQRTRDEALQLLRMLLSRDRGHEVIRQVEQFSKRDKTRDEQRQILLAMLRIFQDVVRKQNAPNETGLVNADIETAISKFAQNFPDADFESAVKETESAIYKIGRNANPFLTFSALCIKLKTFLTR</sequence>
<dbReference type="KEGG" id="cts:Ctha_0331"/>
<dbReference type="eggNOG" id="COG2812">
    <property type="taxonomic scope" value="Bacteria"/>
</dbReference>
<dbReference type="HOGENOM" id="CLU_006229_4_0_10"/>
<dbReference type="Pfam" id="PF13177">
    <property type="entry name" value="DNA_pol3_delta2"/>
    <property type="match status" value="1"/>
</dbReference>
<accession>B3QU04</accession>
<dbReference type="SUPFAM" id="SSF52540">
    <property type="entry name" value="P-loop containing nucleoside triphosphate hydrolases"/>
    <property type="match status" value="1"/>
</dbReference>
<dbReference type="InterPro" id="IPR027417">
    <property type="entry name" value="P-loop_NTPase"/>
</dbReference>
<dbReference type="AlphaFoldDB" id="B3QU04"/>
<dbReference type="InterPro" id="IPR050238">
    <property type="entry name" value="DNA_Rep/Repair_Clamp_Loader"/>
</dbReference>
<keyword evidence="1" id="KW-0239">DNA-directed DNA polymerase</keyword>
<reference evidence="1 2" key="1">
    <citation type="submission" date="2008-06" db="EMBL/GenBank/DDBJ databases">
        <title>Complete sequence of Chloroherpeton thalassium ATCC 35110.</title>
        <authorList>
            <consortium name="US DOE Joint Genome Institute"/>
            <person name="Lucas S."/>
            <person name="Copeland A."/>
            <person name="Lapidus A."/>
            <person name="Glavina del Rio T."/>
            <person name="Dalin E."/>
            <person name="Tice H."/>
            <person name="Bruce D."/>
            <person name="Goodwin L."/>
            <person name="Pitluck S."/>
            <person name="Schmutz J."/>
            <person name="Larimer F."/>
            <person name="Land M."/>
            <person name="Hauser L."/>
            <person name="Kyrpides N."/>
            <person name="Mikhailova N."/>
            <person name="Liu Z."/>
            <person name="Li T."/>
            <person name="Zhao F."/>
            <person name="Overmann J."/>
            <person name="Bryant D.A."/>
            <person name="Richardson P."/>
        </authorList>
    </citation>
    <scope>NUCLEOTIDE SEQUENCE [LARGE SCALE GENOMIC DNA]</scope>
    <source>
        <strain evidence="2">ATCC 35110 / GB-78</strain>
    </source>
</reference>
<dbReference type="RefSeq" id="WP_012498886.1">
    <property type="nucleotide sequence ID" value="NC_011026.1"/>
</dbReference>
<protein>
    <submittedName>
        <fullName evidence="1">DNA-directed DNA polymerase</fullName>
        <ecNumber evidence="1">2.7.7.7</ecNumber>
    </submittedName>
</protein>
<organism evidence="1 2">
    <name type="scientific">Chloroherpeton thalassium (strain ATCC 35110 / GB-78)</name>
    <dbReference type="NCBI Taxonomy" id="517418"/>
    <lineage>
        <taxon>Bacteria</taxon>
        <taxon>Pseudomonadati</taxon>
        <taxon>Chlorobiota</taxon>
        <taxon>Chlorobiia</taxon>
        <taxon>Chlorobiales</taxon>
        <taxon>Chloroherpetonaceae</taxon>
        <taxon>Chloroherpeton</taxon>
    </lineage>
</organism>
<dbReference type="PANTHER" id="PTHR11669">
    <property type="entry name" value="REPLICATION FACTOR C / DNA POLYMERASE III GAMMA-TAU SUBUNIT"/>
    <property type="match status" value="1"/>
</dbReference>
<proteinExistence type="predicted"/>
<evidence type="ECO:0000313" key="1">
    <source>
        <dbReference type="EMBL" id="ACF12802.1"/>
    </source>
</evidence>
<evidence type="ECO:0000313" key="2">
    <source>
        <dbReference type="Proteomes" id="UP000001208"/>
    </source>
</evidence>
<dbReference type="Gene3D" id="3.40.50.300">
    <property type="entry name" value="P-loop containing nucleotide triphosphate hydrolases"/>
    <property type="match status" value="1"/>
</dbReference>
<name>B3QU04_CHLT3</name>
<dbReference type="GO" id="GO:0006261">
    <property type="term" value="P:DNA-templated DNA replication"/>
    <property type="evidence" value="ECO:0007669"/>
    <property type="project" value="TreeGrafter"/>
</dbReference>
<dbReference type="EMBL" id="CP001100">
    <property type="protein sequence ID" value="ACF12802.1"/>
    <property type="molecule type" value="Genomic_DNA"/>
</dbReference>
<dbReference type="GO" id="GO:0003887">
    <property type="term" value="F:DNA-directed DNA polymerase activity"/>
    <property type="evidence" value="ECO:0007669"/>
    <property type="project" value="UniProtKB-KW"/>
</dbReference>
<dbReference type="PANTHER" id="PTHR11669:SF8">
    <property type="entry name" value="DNA POLYMERASE III SUBUNIT DELTA"/>
    <property type="match status" value="1"/>
</dbReference>
<dbReference type="STRING" id="517418.Ctha_0331"/>
<dbReference type="OrthoDB" id="9811073at2"/>
<keyword evidence="1" id="KW-0808">Transferase</keyword>
<keyword evidence="1" id="KW-0548">Nucleotidyltransferase</keyword>
<gene>
    <name evidence="1" type="ordered locus">Ctha_0331</name>
</gene>
<keyword evidence="2" id="KW-1185">Reference proteome</keyword>
<dbReference type="EC" id="2.7.7.7" evidence="1"/>